<dbReference type="OrthoDB" id="9009806at2"/>
<organism evidence="1 2">
    <name type="scientific">Sinimarinibacterium flocculans</name>
    <dbReference type="NCBI Taxonomy" id="985250"/>
    <lineage>
        <taxon>Bacteria</taxon>
        <taxon>Pseudomonadati</taxon>
        <taxon>Pseudomonadota</taxon>
        <taxon>Gammaproteobacteria</taxon>
        <taxon>Nevskiales</taxon>
        <taxon>Nevskiaceae</taxon>
        <taxon>Sinimarinibacterium</taxon>
    </lineage>
</organism>
<evidence type="ECO:0000313" key="1">
    <source>
        <dbReference type="EMBL" id="PXV67658.1"/>
    </source>
</evidence>
<dbReference type="AlphaFoldDB" id="A0A318E8P9"/>
<dbReference type="RefSeq" id="WP_110265137.1">
    <property type="nucleotide sequence ID" value="NZ_CAWNXA010000005.1"/>
</dbReference>
<proteinExistence type="predicted"/>
<sequence>MNSSLPQETVDKIAQERSHFATAPSAFFQAWKHGVAIAGPRLFGDGTRESWERSNDKWDLCPNTSLIKRSIGAMSSGEKVFLAAMVSFYNSRDGGALLKRAGVEGLADLGGLDLGRRQVIAALILHYNGW</sequence>
<comment type="caution">
    <text evidence="1">The sequence shown here is derived from an EMBL/GenBank/DDBJ whole genome shotgun (WGS) entry which is preliminary data.</text>
</comment>
<keyword evidence="2" id="KW-1185">Reference proteome</keyword>
<dbReference type="Proteomes" id="UP000248330">
    <property type="component" value="Unassembled WGS sequence"/>
</dbReference>
<accession>A0A318E8P9</accession>
<gene>
    <name evidence="1" type="ORF">C8D93_10510</name>
</gene>
<protein>
    <submittedName>
        <fullName evidence="1">Uncharacterized protein</fullName>
    </submittedName>
</protein>
<dbReference type="EMBL" id="QICN01000005">
    <property type="protein sequence ID" value="PXV67658.1"/>
    <property type="molecule type" value="Genomic_DNA"/>
</dbReference>
<name>A0A318E8P9_9GAMM</name>
<reference evidence="1 2" key="1">
    <citation type="submission" date="2018-04" db="EMBL/GenBank/DDBJ databases">
        <title>Genomic Encyclopedia of Type Strains, Phase IV (KMG-IV): sequencing the most valuable type-strain genomes for metagenomic binning, comparative biology and taxonomic classification.</title>
        <authorList>
            <person name="Goeker M."/>
        </authorList>
    </citation>
    <scope>NUCLEOTIDE SEQUENCE [LARGE SCALE GENOMIC DNA]</scope>
    <source>
        <strain evidence="1 2">DSM 104150</strain>
    </source>
</reference>
<evidence type="ECO:0000313" key="2">
    <source>
        <dbReference type="Proteomes" id="UP000248330"/>
    </source>
</evidence>